<keyword evidence="3" id="KW-1185">Reference proteome</keyword>
<evidence type="ECO:0000256" key="1">
    <source>
        <dbReference type="SAM" id="Phobius"/>
    </source>
</evidence>
<dbReference type="Proteomes" id="UP000665043">
    <property type="component" value="Chromosome"/>
</dbReference>
<dbReference type="RefSeq" id="WP_209364878.1">
    <property type="nucleotide sequence ID" value="NZ_CP046956.1"/>
</dbReference>
<keyword evidence="1" id="KW-0812">Transmembrane</keyword>
<evidence type="ECO:0000313" key="3">
    <source>
        <dbReference type="Proteomes" id="UP000665043"/>
    </source>
</evidence>
<evidence type="ECO:0008006" key="4">
    <source>
        <dbReference type="Google" id="ProtNLM"/>
    </source>
</evidence>
<proteinExistence type="predicted"/>
<reference evidence="2 3" key="1">
    <citation type="submission" date="2019-12" db="EMBL/GenBank/DDBJ databases">
        <title>The whole genome sequencing of a strain isolated from a Mars analog, Dalangtan Playa.</title>
        <authorList>
            <person name="Huang T."/>
        </authorList>
    </citation>
    <scope>NUCLEOTIDE SEQUENCE [LARGE SCALE GENOMIC DNA]</scope>
    <source>
        <strain evidence="2 3">DP4-553-S</strain>
    </source>
</reference>
<keyword evidence="1" id="KW-1133">Transmembrane helix</keyword>
<evidence type="ECO:0000313" key="2">
    <source>
        <dbReference type="EMBL" id="QTM99708.1"/>
    </source>
</evidence>
<sequence>MHWLLMLTYLVLVAAPAGVWIHESGHAIGSWFCRAEYMDLTLGAGKRIKEVRIGRKLTVHFHLLFTAGGHASSSRTHPYSRVEKVIISLGGPACNLAAGWLLMKFVFESNAWIRLFALYNLWIAMVNFIPFKWRGKKSDGYFVLRTIIDGRQSG</sequence>
<organism evidence="2 3">
    <name type="scientific">Sediminibacillus dalangtanensis</name>
    <dbReference type="NCBI Taxonomy" id="2729421"/>
    <lineage>
        <taxon>Bacteria</taxon>
        <taxon>Bacillati</taxon>
        <taxon>Bacillota</taxon>
        <taxon>Bacilli</taxon>
        <taxon>Bacillales</taxon>
        <taxon>Bacillaceae</taxon>
        <taxon>Sediminibacillus</taxon>
    </lineage>
</organism>
<name>A0ABX7VT55_9BACI</name>
<gene>
    <name evidence="2" type="ORF">ERJ70_10585</name>
</gene>
<dbReference type="EMBL" id="CP046956">
    <property type="protein sequence ID" value="QTM99708.1"/>
    <property type="molecule type" value="Genomic_DNA"/>
</dbReference>
<feature type="transmembrane region" description="Helical" evidence="1">
    <location>
        <begin position="111"/>
        <end position="129"/>
    </location>
</feature>
<protein>
    <recommendedName>
        <fullName evidence="4">Peptidase M50 domain-containing protein</fullName>
    </recommendedName>
</protein>
<keyword evidence="1" id="KW-0472">Membrane</keyword>
<accession>A0ABX7VT55</accession>